<dbReference type="OrthoDB" id="9791276at2"/>
<proteinExistence type="predicted"/>
<dbReference type="STRING" id="39841.SAMN05660836_01505"/>
<dbReference type="PANTHER" id="PTHR43540">
    <property type="entry name" value="PEROXYUREIDOACRYLATE/UREIDOACRYLATE AMIDOHYDROLASE-RELATED"/>
    <property type="match status" value="1"/>
</dbReference>
<name>A0A1I4TT13_9BACT</name>
<dbReference type="Pfam" id="PF00857">
    <property type="entry name" value="Isochorismatase"/>
    <property type="match status" value="1"/>
</dbReference>
<dbReference type="InterPro" id="IPR000868">
    <property type="entry name" value="Isochorismatase-like_dom"/>
</dbReference>
<evidence type="ECO:0000256" key="1">
    <source>
        <dbReference type="ARBA" id="ARBA00022801"/>
    </source>
</evidence>
<feature type="domain" description="Isochorismatase-like" evidence="2">
    <location>
        <begin position="4"/>
        <end position="165"/>
    </location>
</feature>
<organism evidence="3 4">
    <name type="scientific">Thermodesulforhabdus norvegica</name>
    <dbReference type="NCBI Taxonomy" id="39841"/>
    <lineage>
        <taxon>Bacteria</taxon>
        <taxon>Pseudomonadati</taxon>
        <taxon>Thermodesulfobacteriota</taxon>
        <taxon>Syntrophobacteria</taxon>
        <taxon>Syntrophobacterales</taxon>
        <taxon>Thermodesulforhabdaceae</taxon>
        <taxon>Thermodesulforhabdus</taxon>
    </lineage>
</organism>
<dbReference type="SUPFAM" id="SSF52499">
    <property type="entry name" value="Isochorismatase-like hydrolases"/>
    <property type="match status" value="1"/>
</dbReference>
<dbReference type="RefSeq" id="WP_093394702.1">
    <property type="nucleotide sequence ID" value="NZ_FOUU01000004.1"/>
</dbReference>
<sequence>MKPALIIVDMLKDTFRRHPESPIVLECKKFIPFLNDFIDLFHAKNYPVVFACDSFLPEDFIFRAGLKPHSLRGTEGSEPIDELHRSPSDHIVQKRRFSAFFKTDLDQTLRTLGVDRIFVSGIATNICVLTTALDAVSNDFSAVIMEQCCAAHNPEAHLAVIKAYKKTPLHPLLQVLNNKECLELLKAQ</sequence>
<dbReference type="PANTHER" id="PTHR43540:SF6">
    <property type="entry name" value="ISOCHORISMATASE-LIKE DOMAIN-CONTAINING PROTEIN"/>
    <property type="match status" value="1"/>
</dbReference>
<accession>A0A1I4TT13</accession>
<evidence type="ECO:0000313" key="3">
    <source>
        <dbReference type="EMBL" id="SFM79864.1"/>
    </source>
</evidence>
<dbReference type="CDD" id="cd00431">
    <property type="entry name" value="cysteine_hydrolases"/>
    <property type="match status" value="1"/>
</dbReference>
<evidence type="ECO:0000313" key="4">
    <source>
        <dbReference type="Proteomes" id="UP000199611"/>
    </source>
</evidence>
<reference evidence="3 4" key="1">
    <citation type="submission" date="2016-10" db="EMBL/GenBank/DDBJ databases">
        <authorList>
            <person name="de Groot N.N."/>
        </authorList>
    </citation>
    <scope>NUCLEOTIDE SEQUENCE [LARGE SCALE GENOMIC DNA]</scope>
    <source>
        <strain evidence="3 4">DSM 9990</strain>
    </source>
</reference>
<keyword evidence="1" id="KW-0378">Hydrolase</keyword>
<dbReference type="AlphaFoldDB" id="A0A1I4TT13"/>
<dbReference type="Proteomes" id="UP000199611">
    <property type="component" value="Unassembled WGS sequence"/>
</dbReference>
<dbReference type="Gene3D" id="3.40.50.850">
    <property type="entry name" value="Isochorismatase-like"/>
    <property type="match status" value="1"/>
</dbReference>
<dbReference type="InterPro" id="IPR050272">
    <property type="entry name" value="Isochorismatase-like_hydrls"/>
</dbReference>
<dbReference type="GO" id="GO:0016787">
    <property type="term" value="F:hydrolase activity"/>
    <property type="evidence" value="ECO:0007669"/>
    <property type="project" value="UniProtKB-KW"/>
</dbReference>
<dbReference type="InterPro" id="IPR036380">
    <property type="entry name" value="Isochorismatase-like_sf"/>
</dbReference>
<dbReference type="EMBL" id="FOUU01000004">
    <property type="protein sequence ID" value="SFM79864.1"/>
    <property type="molecule type" value="Genomic_DNA"/>
</dbReference>
<protein>
    <submittedName>
        <fullName evidence="3">Nicotinamidase-related amidase</fullName>
    </submittedName>
</protein>
<evidence type="ECO:0000259" key="2">
    <source>
        <dbReference type="Pfam" id="PF00857"/>
    </source>
</evidence>
<keyword evidence="4" id="KW-1185">Reference proteome</keyword>
<gene>
    <name evidence="3" type="ORF">SAMN05660836_01505</name>
</gene>